<dbReference type="InterPro" id="IPR036390">
    <property type="entry name" value="WH_DNA-bd_sf"/>
</dbReference>
<organism evidence="2 3">
    <name type="scientific">Promicromonospora iranensis</name>
    <dbReference type="NCBI Taxonomy" id="1105144"/>
    <lineage>
        <taxon>Bacteria</taxon>
        <taxon>Bacillati</taxon>
        <taxon>Actinomycetota</taxon>
        <taxon>Actinomycetes</taxon>
        <taxon>Micrococcales</taxon>
        <taxon>Promicromonosporaceae</taxon>
        <taxon>Promicromonospora</taxon>
    </lineage>
</organism>
<dbReference type="Proteomes" id="UP001183585">
    <property type="component" value="Unassembled WGS sequence"/>
</dbReference>
<protein>
    <submittedName>
        <fullName evidence="2">DNA-binding MarR family transcriptional regulator</fullName>
    </submittedName>
</protein>
<dbReference type="SMART" id="SM00347">
    <property type="entry name" value="HTH_MARR"/>
    <property type="match status" value="1"/>
</dbReference>
<dbReference type="Gene3D" id="1.10.10.10">
    <property type="entry name" value="Winged helix-like DNA-binding domain superfamily/Winged helix DNA-binding domain"/>
    <property type="match status" value="1"/>
</dbReference>
<keyword evidence="2" id="KW-0238">DNA-binding</keyword>
<evidence type="ECO:0000313" key="3">
    <source>
        <dbReference type="Proteomes" id="UP001183585"/>
    </source>
</evidence>
<reference evidence="2 3" key="1">
    <citation type="submission" date="2023-07" db="EMBL/GenBank/DDBJ databases">
        <title>Sequencing the genomes of 1000 actinobacteria strains.</title>
        <authorList>
            <person name="Klenk H.-P."/>
        </authorList>
    </citation>
    <scope>NUCLEOTIDE SEQUENCE [LARGE SCALE GENOMIC DNA]</scope>
    <source>
        <strain evidence="2 3">DSM 45554</strain>
    </source>
</reference>
<accession>A0ABU2CLU1</accession>
<gene>
    <name evidence="2" type="ORF">J2S48_001826</name>
</gene>
<dbReference type="EMBL" id="JAVDYE010000001">
    <property type="protein sequence ID" value="MDR7382311.1"/>
    <property type="molecule type" value="Genomic_DNA"/>
</dbReference>
<feature type="domain" description="HTH marR-type" evidence="1">
    <location>
        <begin position="29"/>
        <end position="128"/>
    </location>
</feature>
<dbReference type="InterPro" id="IPR000835">
    <property type="entry name" value="HTH_MarR-typ"/>
</dbReference>
<keyword evidence="3" id="KW-1185">Reference proteome</keyword>
<dbReference type="SUPFAM" id="SSF46785">
    <property type="entry name" value="Winged helix' DNA-binding domain"/>
    <property type="match status" value="1"/>
</dbReference>
<dbReference type="InterPro" id="IPR036388">
    <property type="entry name" value="WH-like_DNA-bd_sf"/>
</dbReference>
<dbReference type="GO" id="GO:0003677">
    <property type="term" value="F:DNA binding"/>
    <property type="evidence" value="ECO:0007669"/>
    <property type="project" value="UniProtKB-KW"/>
</dbReference>
<sequence length="141" mass="15606">MSTRVESAAELWLTWKRAFEAVRAPIVAEVTAGSDLSEPELSVLVTLFEAGGAARQNVLAAELGWDRTRLSHLLTRMEAREYVTRGKVTGGVEVALLTRGRDALDTSIPTLEDSARRHLLDALDPEDVRALRRIVRRLLTS</sequence>
<dbReference type="RefSeq" id="WP_274993410.1">
    <property type="nucleotide sequence ID" value="NZ_JAJQQP010000004.1"/>
</dbReference>
<evidence type="ECO:0000259" key="1">
    <source>
        <dbReference type="SMART" id="SM00347"/>
    </source>
</evidence>
<comment type="caution">
    <text evidence="2">The sequence shown here is derived from an EMBL/GenBank/DDBJ whole genome shotgun (WGS) entry which is preliminary data.</text>
</comment>
<name>A0ABU2CLU1_9MICO</name>
<evidence type="ECO:0000313" key="2">
    <source>
        <dbReference type="EMBL" id="MDR7382311.1"/>
    </source>
</evidence>
<proteinExistence type="predicted"/>